<evidence type="ECO:0008006" key="3">
    <source>
        <dbReference type="Google" id="ProtNLM"/>
    </source>
</evidence>
<dbReference type="Proteomes" id="UP000229362">
    <property type="component" value="Unassembled WGS sequence"/>
</dbReference>
<dbReference type="EMBL" id="PFBZ01000085">
    <property type="protein sequence ID" value="PIT86637.1"/>
    <property type="molecule type" value="Genomic_DNA"/>
</dbReference>
<sequence>YMGGNVFDTALEDMLGVSPDQVGQVKKDMSRMRQEQIPPELFQSLTDPIIKEIGYSIDVFTRQIGNEQKKLEKIILTGGASLFPPILSSIKEKFPINVFIGDPWARIVYQQGLKQMLDEIGPRMAVTIGLAMRNIV</sequence>
<proteinExistence type="predicted"/>
<comment type="caution">
    <text evidence="1">The sequence shown here is derived from an EMBL/GenBank/DDBJ whole genome shotgun (WGS) entry which is preliminary data.</text>
</comment>
<protein>
    <recommendedName>
        <fullName evidence="3">Pilus assembly protein PilM</fullName>
    </recommendedName>
</protein>
<reference evidence="2" key="1">
    <citation type="submission" date="2017-09" db="EMBL/GenBank/DDBJ databases">
        <title>Depth-based differentiation of microbial function through sediment-hosted aquifers and enrichment of novel symbionts in the deep terrestrial subsurface.</title>
        <authorList>
            <person name="Probst A.J."/>
            <person name="Ladd B."/>
            <person name="Jarett J.K."/>
            <person name="Geller-Mcgrath D.E."/>
            <person name="Sieber C.M.K."/>
            <person name="Emerson J.B."/>
            <person name="Anantharaman K."/>
            <person name="Thomas B.C."/>
            <person name="Malmstrom R."/>
            <person name="Stieglmeier M."/>
            <person name="Klingl A."/>
            <person name="Woyke T."/>
            <person name="Ryan C.M."/>
            <person name="Banfield J.F."/>
        </authorList>
    </citation>
    <scope>NUCLEOTIDE SEQUENCE [LARGE SCALE GENOMIC DNA]</scope>
</reference>
<dbReference type="Pfam" id="PF11104">
    <property type="entry name" value="PilM_2"/>
    <property type="match status" value="1"/>
</dbReference>
<feature type="non-terminal residue" evidence="1">
    <location>
        <position position="1"/>
    </location>
</feature>
<dbReference type="SUPFAM" id="SSF53067">
    <property type="entry name" value="Actin-like ATPase domain"/>
    <property type="match status" value="1"/>
</dbReference>
<dbReference type="AlphaFoldDB" id="A0A2M6W1E5"/>
<organism evidence="1 2">
    <name type="scientific">Candidatus Magasanikbacteria bacterium CG10_big_fil_rev_8_21_14_0_10_43_6</name>
    <dbReference type="NCBI Taxonomy" id="1974650"/>
    <lineage>
        <taxon>Bacteria</taxon>
        <taxon>Candidatus Magasanikiibacteriota</taxon>
    </lineage>
</organism>
<dbReference type="Gene3D" id="3.30.420.40">
    <property type="match status" value="2"/>
</dbReference>
<accession>A0A2M6W1E5</accession>
<evidence type="ECO:0000313" key="1">
    <source>
        <dbReference type="EMBL" id="PIT86637.1"/>
    </source>
</evidence>
<dbReference type="InterPro" id="IPR043129">
    <property type="entry name" value="ATPase_NBD"/>
</dbReference>
<dbReference type="InterPro" id="IPR005883">
    <property type="entry name" value="PilM"/>
</dbReference>
<name>A0A2M6W1E5_9BACT</name>
<evidence type="ECO:0000313" key="2">
    <source>
        <dbReference type="Proteomes" id="UP000229362"/>
    </source>
</evidence>
<gene>
    <name evidence="1" type="ORF">COU33_01990</name>
</gene>